<accession>A0A2X4X7D7</accession>
<dbReference type="InterPro" id="IPR009081">
    <property type="entry name" value="PP-bd_ACP"/>
</dbReference>
<dbReference type="InterPro" id="IPR029058">
    <property type="entry name" value="AB_hydrolase_fold"/>
</dbReference>
<keyword evidence="2" id="KW-0597">Phosphoprotein</keyword>
<dbReference type="InterPro" id="IPR020806">
    <property type="entry name" value="PKS_PP-bd"/>
</dbReference>
<dbReference type="SUPFAM" id="SSF47336">
    <property type="entry name" value="ACP-like"/>
    <property type="match status" value="1"/>
</dbReference>
<protein>
    <submittedName>
        <fullName evidence="4">Linear gramicidin synthase subunit D</fullName>
    </submittedName>
</protein>
<sequence>MPALIDPVVGTVQRAGAGTDVCCPAAAGGKCAIAGKYRSGAAVAAPCGCAADYRPAVRQDGILAQAGVRIVTRVARRMLPAAENPAQLLAAVAVRFAGFISAQAGGQPLQLCVPQGDAQEAIGLESWTDTARLKRLTLQHHDPEPLNRLLAQQTAEEPNPDLAQLLVTWLADPSVALQLDGVSAERLLLPPLHTPFELVLALSLPDPDSVLLELVADPRLTPHAAPFLLEQFVASLAGQRITAALLPASERSMSPDNGGTVVDDRVNEEIAQLILAEFRDALAAPEMTLDEDFFDRGGHSLVATRVIGRLLSLHRIELNINDLFSHATARGLSVYAKRQAAAAPVRSGSLRIRAKRYRRRCHWRSTLCGRFTKLLVMMKSSTCRSPSVSSILWMKGRCARRLLT</sequence>
<dbReference type="SMART" id="SM00823">
    <property type="entry name" value="PKS_PP"/>
    <property type="match status" value="1"/>
</dbReference>
<feature type="domain" description="Carrier" evidence="3">
    <location>
        <begin position="265"/>
        <end position="340"/>
    </location>
</feature>
<dbReference type="InterPro" id="IPR036736">
    <property type="entry name" value="ACP-like_sf"/>
</dbReference>
<dbReference type="GO" id="GO:0031177">
    <property type="term" value="F:phosphopantetheine binding"/>
    <property type="evidence" value="ECO:0007669"/>
    <property type="project" value="InterPro"/>
</dbReference>
<dbReference type="Gene3D" id="3.40.50.1820">
    <property type="entry name" value="alpha/beta hydrolase"/>
    <property type="match status" value="1"/>
</dbReference>
<name>A0A2X4X7D7_SERPL</name>
<dbReference type="Proteomes" id="UP000248897">
    <property type="component" value="Chromosome 1"/>
</dbReference>
<dbReference type="AlphaFoldDB" id="A0A2X4X7D7"/>
<evidence type="ECO:0000256" key="2">
    <source>
        <dbReference type="ARBA" id="ARBA00022553"/>
    </source>
</evidence>
<dbReference type="PROSITE" id="PS50075">
    <property type="entry name" value="CARRIER"/>
    <property type="match status" value="1"/>
</dbReference>
<evidence type="ECO:0000256" key="1">
    <source>
        <dbReference type="ARBA" id="ARBA00022450"/>
    </source>
</evidence>
<gene>
    <name evidence="4" type="primary">lgrD_1</name>
    <name evidence="4" type="ORF">NCTC12961_01157</name>
</gene>
<dbReference type="Pfam" id="PF00550">
    <property type="entry name" value="PP-binding"/>
    <property type="match status" value="1"/>
</dbReference>
<reference evidence="4 5" key="1">
    <citation type="submission" date="2018-06" db="EMBL/GenBank/DDBJ databases">
        <authorList>
            <consortium name="Pathogen Informatics"/>
            <person name="Doyle S."/>
        </authorList>
    </citation>
    <scope>NUCLEOTIDE SEQUENCE [LARGE SCALE GENOMIC DNA]</scope>
    <source>
        <strain evidence="4 5">NCTC12961</strain>
    </source>
</reference>
<proteinExistence type="predicted"/>
<evidence type="ECO:0000313" key="4">
    <source>
        <dbReference type="EMBL" id="SQI32444.1"/>
    </source>
</evidence>
<dbReference type="EMBL" id="LS483469">
    <property type="protein sequence ID" value="SQI32444.1"/>
    <property type="molecule type" value="Genomic_DNA"/>
</dbReference>
<evidence type="ECO:0000259" key="3">
    <source>
        <dbReference type="PROSITE" id="PS50075"/>
    </source>
</evidence>
<evidence type="ECO:0000313" key="5">
    <source>
        <dbReference type="Proteomes" id="UP000248897"/>
    </source>
</evidence>
<keyword evidence="1" id="KW-0596">Phosphopantetheine</keyword>
<organism evidence="4 5">
    <name type="scientific">Serratia plymuthica</name>
    <dbReference type="NCBI Taxonomy" id="82996"/>
    <lineage>
        <taxon>Bacteria</taxon>
        <taxon>Pseudomonadati</taxon>
        <taxon>Pseudomonadota</taxon>
        <taxon>Gammaproteobacteria</taxon>
        <taxon>Enterobacterales</taxon>
        <taxon>Yersiniaceae</taxon>
        <taxon>Serratia</taxon>
    </lineage>
</organism>